<gene>
    <name evidence="2" type="ORF">EYS08_05275</name>
</gene>
<dbReference type="RefSeq" id="WP_131028869.1">
    <property type="nucleotide sequence ID" value="NZ_SIXF01000003.1"/>
</dbReference>
<dbReference type="OrthoDB" id="663522at2"/>
<keyword evidence="1" id="KW-1133">Transmembrane helix</keyword>
<keyword evidence="1" id="KW-0472">Membrane</keyword>
<dbReference type="AlphaFoldDB" id="A0A4Q9HFZ3"/>
<keyword evidence="1" id="KW-0812">Transmembrane</keyword>
<comment type="caution">
    <text evidence="2">The sequence shown here is derived from an EMBL/GenBank/DDBJ whole genome shotgun (WGS) entry which is preliminary data.</text>
</comment>
<keyword evidence="3" id="KW-1185">Reference proteome</keyword>
<protein>
    <submittedName>
        <fullName evidence="2">Transposase</fullName>
    </submittedName>
</protein>
<feature type="transmembrane region" description="Helical" evidence="1">
    <location>
        <begin position="140"/>
        <end position="159"/>
    </location>
</feature>
<organism evidence="2 3">
    <name type="scientific">Pedobacter kyonggii</name>
    <dbReference type="NCBI Taxonomy" id="1926871"/>
    <lineage>
        <taxon>Bacteria</taxon>
        <taxon>Pseudomonadati</taxon>
        <taxon>Bacteroidota</taxon>
        <taxon>Sphingobacteriia</taxon>
        <taxon>Sphingobacteriales</taxon>
        <taxon>Sphingobacteriaceae</taxon>
        <taxon>Pedobacter</taxon>
    </lineage>
</organism>
<proteinExistence type="predicted"/>
<feature type="transmembrane region" description="Helical" evidence="1">
    <location>
        <begin position="91"/>
        <end position="109"/>
    </location>
</feature>
<evidence type="ECO:0000256" key="1">
    <source>
        <dbReference type="SAM" id="Phobius"/>
    </source>
</evidence>
<feature type="transmembrane region" description="Helical" evidence="1">
    <location>
        <begin position="60"/>
        <end position="79"/>
    </location>
</feature>
<feature type="transmembrane region" description="Helical" evidence="1">
    <location>
        <begin position="12"/>
        <end position="30"/>
    </location>
</feature>
<accession>A0A4Q9HFZ3</accession>
<evidence type="ECO:0000313" key="3">
    <source>
        <dbReference type="Proteomes" id="UP000291819"/>
    </source>
</evidence>
<evidence type="ECO:0000313" key="2">
    <source>
        <dbReference type="EMBL" id="TBO44007.1"/>
    </source>
</evidence>
<dbReference type="EMBL" id="SIXF01000003">
    <property type="protein sequence ID" value="TBO44007.1"/>
    <property type="molecule type" value="Genomic_DNA"/>
</dbReference>
<sequence length="165" mass="19481">MENTHQYSKATQWLFCSICAYFIMNGAQVWETALMVPAWTAAPPSSLIFFQKPYGLDFKVFWIIVHGIHEIIFITALIFNWKIKKRRRLIVLVLVGHIAVRVWTLMYFAPTIMEFKRMPYSNTVNIFLQEKAAQWRNLNYVRVAIFFVLNFLLISGLKIKEKNNE</sequence>
<dbReference type="Proteomes" id="UP000291819">
    <property type="component" value="Unassembled WGS sequence"/>
</dbReference>
<reference evidence="2 3" key="1">
    <citation type="submission" date="2019-02" db="EMBL/GenBank/DDBJ databases">
        <title>Pedobacter kyonggii whole genome sequence analysis.</title>
        <authorList>
            <person name="Dahal R.H."/>
        </authorList>
    </citation>
    <scope>NUCLEOTIDE SEQUENCE [LARGE SCALE GENOMIC DNA]</scope>
    <source>
        <strain evidence="2 3">K-4-11-1</strain>
    </source>
</reference>
<name>A0A4Q9HFZ3_9SPHI</name>